<feature type="signal peptide" evidence="1">
    <location>
        <begin position="1"/>
        <end position="17"/>
    </location>
</feature>
<dbReference type="RefSeq" id="WP_122479642.1">
    <property type="nucleotide sequence ID" value="NZ_JACMYH010000001.1"/>
</dbReference>
<keyword evidence="1" id="KW-0732">Signal</keyword>
<dbReference type="InterPro" id="IPR013783">
    <property type="entry name" value="Ig-like_fold"/>
</dbReference>
<keyword evidence="3" id="KW-1185">Reference proteome</keyword>
<evidence type="ECO:0000256" key="1">
    <source>
        <dbReference type="SAM" id="SignalP"/>
    </source>
</evidence>
<evidence type="ECO:0000313" key="2">
    <source>
        <dbReference type="EMBL" id="MBC2678592.1"/>
    </source>
</evidence>
<dbReference type="Proteomes" id="UP000546173">
    <property type="component" value="Unassembled WGS sequence"/>
</dbReference>
<dbReference type="AlphaFoldDB" id="A0A7X1G503"/>
<accession>A0A7X1G503</accession>
<dbReference type="SUPFAM" id="SSF49354">
    <property type="entry name" value="PapD-like"/>
    <property type="match status" value="1"/>
</dbReference>
<feature type="chain" id="PRO_5031101505" evidence="1">
    <location>
        <begin position="18"/>
        <end position="241"/>
    </location>
</feature>
<dbReference type="InterPro" id="IPR008962">
    <property type="entry name" value="PapD-like_sf"/>
</dbReference>
<sequence length="241" mass="26723">MKYLALLLGLTTFDAWAAPQLNIGSLYEYFDGNRSTSLKRIYNSGDTAAFVKVSVAELVYAADGTVTEVPLDGLPAEQRTLIASPARVIVPPNGMQQVRLLYRGERQAERYFRLRFIPVLPETGDGFGLTSEQAQQYNEALSAGVSILAGYGAVMFVKPAQTTYATEVLHEAERFTIPNKGNATVVLDHFNDCDRNGQHCAPPTKHHIRPGKTLSFEKKTGRSYRFVLQEGPREIPHEFEG</sequence>
<comment type="caution">
    <text evidence="2">The sequence shown here is derived from an EMBL/GenBank/DDBJ whole genome shotgun (WGS) entry which is preliminary data.</text>
</comment>
<reference evidence="2 3" key="1">
    <citation type="submission" date="2020-08" db="EMBL/GenBank/DDBJ databases">
        <title>Pseudomonas sp. nov.</title>
        <authorList>
            <person name="Gieschler S."/>
            <person name="Fiedler G."/>
            <person name="Brinks E."/>
            <person name="Boehnlein C."/>
            <person name="Franz C.M.A.P."/>
            <person name="Kabisch J."/>
        </authorList>
    </citation>
    <scope>NUCLEOTIDE SEQUENCE [LARGE SCALE GENOMIC DNA]</scope>
    <source>
        <strain evidence="2 3">MBT-2</strain>
    </source>
</reference>
<name>A0A7X1G503_9PSED</name>
<gene>
    <name evidence="2" type="ORF">H7993_09335</name>
</gene>
<dbReference type="EMBL" id="JACMYH010000001">
    <property type="protein sequence ID" value="MBC2678592.1"/>
    <property type="molecule type" value="Genomic_DNA"/>
</dbReference>
<evidence type="ECO:0000313" key="3">
    <source>
        <dbReference type="Proteomes" id="UP000546173"/>
    </source>
</evidence>
<dbReference type="Gene3D" id="2.60.40.10">
    <property type="entry name" value="Immunoglobulins"/>
    <property type="match status" value="1"/>
</dbReference>
<proteinExistence type="predicted"/>
<organism evidence="2 3">
    <name type="scientific">Pseudomonas baltica</name>
    <dbReference type="NCBI Taxonomy" id="2762576"/>
    <lineage>
        <taxon>Bacteria</taxon>
        <taxon>Pseudomonadati</taxon>
        <taxon>Pseudomonadota</taxon>
        <taxon>Gammaproteobacteria</taxon>
        <taxon>Pseudomonadales</taxon>
        <taxon>Pseudomonadaceae</taxon>
        <taxon>Pseudomonas</taxon>
    </lineage>
</organism>
<protein>
    <submittedName>
        <fullName evidence="2">Molecular chaperone</fullName>
    </submittedName>
</protein>